<protein>
    <recommendedName>
        <fullName evidence="3">DUF11 domain-containing protein</fullName>
    </recommendedName>
</protein>
<dbReference type="AlphaFoldDB" id="A0A9Q1UYE7"/>
<gene>
    <name evidence="1" type="ORF">ADU74_07130</name>
</gene>
<evidence type="ECO:0008006" key="3">
    <source>
        <dbReference type="Google" id="ProtNLM"/>
    </source>
</evidence>
<reference evidence="1 2" key="1">
    <citation type="submission" date="2015-07" db="EMBL/GenBank/DDBJ databases">
        <title>Draft genome sequences of 17 French Clostridium botulinum group III.</title>
        <authorList>
            <person name="Woudstra C."/>
            <person name="Le Marechal C."/>
            <person name="Souillard R."/>
            <person name="Bayon-Auboyer M.-H."/>
            <person name="Dessouter D."/>
            <person name="Fach P."/>
        </authorList>
    </citation>
    <scope>NUCLEOTIDE SEQUENCE [LARGE SCALE GENOMIC DNA]</scope>
    <source>
        <strain evidence="1 2">12LNRI-CD</strain>
    </source>
</reference>
<accession>A0A9Q1UYE7</accession>
<dbReference type="Pfam" id="PF17963">
    <property type="entry name" value="Big_9"/>
    <property type="match status" value="1"/>
</dbReference>
<comment type="caution">
    <text evidence="1">The sequence shown here is derived from an EMBL/GenBank/DDBJ whole genome shotgun (WGS) entry which is preliminary data.</text>
</comment>
<organism evidence="1 2">
    <name type="scientific">Clostridium botulinum</name>
    <dbReference type="NCBI Taxonomy" id="1491"/>
    <lineage>
        <taxon>Bacteria</taxon>
        <taxon>Bacillati</taxon>
        <taxon>Bacillota</taxon>
        <taxon>Clostridia</taxon>
        <taxon>Eubacteriales</taxon>
        <taxon>Clostridiaceae</taxon>
        <taxon>Clostridium</taxon>
    </lineage>
</organism>
<proteinExistence type="predicted"/>
<dbReference type="EMBL" id="LGVR01000036">
    <property type="protein sequence ID" value="KOA87689.1"/>
    <property type="molecule type" value="Genomic_DNA"/>
</dbReference>
<evidence type="ECO:0000313" key="2">
    <source>
        <dbReference type="Proteomes" id="UP000037540"/>
    </source>
</evidence>
<sequence>MSFNNVFSTITNGSIAFIGNTLSNNLSSAVLDLPDEIQIIYAELIWGGMYKSLGEDYNDIVNSPLNLQLPDNKNDFIKIYPQNKQMFAYKDVSIYCNSCNITNYISNYPRGLYKIKNITILPSSTHSDNDYRWTLAVIYKNSKLPFRKLNLYVGGYVIDNTSNISIPISKFETPSTGQTKSKIFMSTLNGNNLKEGAQVLFGTNKDKLVNLLDYMDNETYDIISIDASKELTNSQNSAIIKLSTTKKIYIPTVIGIQIDMNAPIVTISQDVKSKSVDNIRSINYSLSVKNDGSVAANNVKLNILPNKNIQYNKNSLTINSNPSLNNINEVLNLNTITPGNSSIIKFSGNMLNPGSISKSSPNTATLNYDFTTSVGTFHGSNKIHIKNIKATNIFPPLVPNYEKATYKNTPTSGKILGVSSTSTITNYTLNTPPTNGFANINSDGRWQYTPKVNFIGQDEFSVSVIDSSGNSSISTISILIKNMFANQDPINCCPCNIVYPHQLCKYKINTNPYYCY</sequence>
<name>A0A9Q1UYE7_CLOBO</name>
<dbReference type="RefSeq" id="WP_019278518.1">
    <property type="nucleotide sequence ID" value="NZ_LGVO01000030.1"/>
</dbReference>
<dbReference type="OrthoDB" id="21834at2"/>
<evidence type="ECO:0000313" key="1">
    <source>
        <dbReference type="EMBL" id="KOA87689.1"/>
    </source>
</evidence>
<dbReference type="Proteomes" id="UP000037540">
    <property type="component" value="Unassembled WGS sequence"/>
</dbReference>
<dbReference type="Gene3D" id="2.60.40.3440">
    <property type="match status" value="1"/>
</dbReference>